<name>A0AAD6IQW2_DREDA</name>
<dbReference type="InterPro" id="IPR036873">
    <property type="entry name" value="Rhodanese-like_dom_sf"/>
</dbReference>
<dbReference type="GO" id="GO:0004792">
    <property type="term" value="F:thiosulfate-cyanide sulfurtransferase activity"/>
    <property type="evidence" value="ECO:0007669"/>
    <property type="project" value="TreeGrafter"/>
</dbReference>
<dbReference type="PANTHER" id="PTHR44086:SF10">
    <property type="entry name" value="THIOSULFATE SULFURTRANSFERASE_RHODANESE-LIKE DOMAIN-CONTAINING PROTEIN 3"/>
    <property type="match status" value="1"/>
</dbReference>
<protein>
    <recommendedName>
        <fullName evidence="1">Rhodanese domain-containing protein</fullName>
    </recommendedName>
</protein>
<proteinExistence type="predicted"/>
<dbReference type="InterPro" id="IPR001763">
    <property type="entry name" value="Rhodanese-like_dom"/>
</dbReference>
<dbReference type="PANTHER" id="PTHR44086">
    <property type="entry name" value="THIOSULFATE SULFURTRANSFERASE RDL2, MITOCHONDRIAL-RELATED"/>
    <property type="match status" value="1"/>
</dbReference>
<evidence type="ECO:0000313" key="3">
    <source>
        <dbReference type="Proteomes" id="UP001221413"/>
    </source>
</evidence>
<dbReference type="SMART" id="SM00450">
    <property type="entry name" value="RHOD"/>
    <property type="match status" value="1"/>
</dbReference>
<gene>
    <name evidence="2" type="ORF">Dda_7791</name>
</gene>
<dbReference type="PROSITE" id="PS50206">
    <property type="entry name" value="RHODANESE_3"/>
    <property type="match status" value="1"/>
</dbReference>
<keyword evidence="3" id="KW-1185">Reference proteome</keyword>
<dbReference type="SUPFAM" id="SSF52821">
    <property type="entry name" value="Rhodanese/Cell cycle control phosphatase"/>
    <property type="match status" value="1"/>
</dbReference>
<dbReference type="GO" id="GO:0005739">
    <property type="term" value="C:mitochondrion"/>
    <property type="evidence" value="ECO:0007669"/>
    <property type="project" value="TreeGrafter"/>
</dbReference>
<dbReference type="Proteomes" id="UP001221413">
    <property type="component" value="Unassembled WGS sequence"/>
</dbReference>
<accession>A0AAD6IQW2</accession>
<evidence type="ECO:0000259" key="1">
    <source>
        <dbReference type="PROSITE" id="PS50206"/>
    </source>
</evidence>
<dbReference type="AlphaFoldDB" id="A0AAD6IQW2"/>
<sequence>MLPLRSPLARSLLAVRPARGICTLAQPTRRIAILPSAPITAVPRRVLVSPTFRALSTSLPRKEAEKTPVDEGAPKIYTFDQVKQISDNPSSKYLIVDVRDKSELDNSGVIPNSVNISIKEHLTPFMLPPEQFEETFGFSKPAKDTVLVFSCKAGVRSDNAARMALAAGYEVSSYKGGWLDWAKNTGGKTY</sequence>
<dbReference type="EMBL" id="JAQGDS010000011">
    <property type="protein sequence ID" value="KAJ6256908.1"/>
    <property type="molecule type" value="Genomic_DNA"/>
</dbReference>
<evidence type="ECO:0000313" key="2">
    <source>
        <dbReference type="EMBL" id="KAJ6256908.1"/>
    </source>
</evidence>
<reference evidence="2" key="1">
    <citation type="submission" date="2023-01" db="EMBL/GenBank/DDBJ databases">
        <title>The chitinases involved in constricting ring structure development in the nematode-trapping fungus Drechslerella dactyloides.</title>
        <authorList>
            <person name="Wang R."/>
            <person name="Zhang L."/>
            <person name="Tang P."/>
            <person name="Li S."/>
            <person name="Liang L."/>
        </authorList>
    </citation>
    <scope>NUCLEOTIDE SEQUENCE</scope>
    <source>
        <strain evidence="2">YMF1.00031</strain>
    </source>
</reference>
<organism evidence="2 3">
    <name type="scientific">Drechslerella dactyloides</name>
    <name type="common">Nematode-trapping fungus</name>
    <name type="synonym">Arthrobotrys dactyloides</name>
    <dbReference type="NCBI Taxonomy" id="74499"/>
    <lineage>
        <taxon>Eukaryota</taxon>
        <taxon>Fungi</taxon>
        <taxon>Dikarya</taxon>
        <taxon>Ascomycota</taxon>
        <taxon>Pezizomycotina</taxon>
        <taxon>Orbiliomycetes</taxon>
        <taxon>Orbiliales</taxon>
        <taxon>Orbiliaceae</taxon>
        <taxon>Drechslerella</taxon>
    </lineage>
</organism>
<feature type="domain" description="Rhodanese" evidence="1">
    <location>
        <begin position="89"/>
        <end position="190"/>
    </location>
</feature>
<dbReference type="Pfam" id="PF00581">
    <property type="entry name" value="Rhodanese"/>
    <property type="match status" value="1"/>
</dbReference>
<dbReference type="Gene3D" id="3.40.250.10">
    <property type="entry name" value="Rhodanese-like domain"/>
    <property type="match status" value="1"/>
</dbReference>
<comment type="caution">
    <text evidence="2">The sequence shown here is derived from an EMBL/GenBank/DDBJ whole genome shotgun (WGS) entry which is preliminary data.</text>
</comment>